<dbReference type="Proteomes" id="UP000032404">
    <property type="component" value="Segment"/>
</dbReference>
<dbReference type="EMBL" id="KP010268">
    <property type="protein sequence ID" value="AIY32345.1"/>
    <property type="molecule type" value="Genomic_DNA"/>
</dbReference>
<dbReference type="KEGG" id="vg:24724673"/>
<evidence type="ECO:0000313" key="1">
    <source>
        <dbReference type="EMBL" id="AIY32345.1"/>
    </source>
</evidence>
<dbReference type="GeneID" id="24724673"/>
<organism evidence="1 2">
    <name type="scientific">Shigella phage SfMu</name>
    <dbReference type="NCBI Taxonomy" id="1567022"/>
    <lineage>
        <taxon>Viruses</taxon>
        <taxon>Duplodnaviria</taxon>
        <taxon>Heunggongvirae</taxon>
        <taxon>Uroviricota</taxon>
        <taxon>Caudoviricetes</taxon>
        <taxon>Muvirus</taxon>
        <taxon>Muvirus SfMu</taxon>
    </lineage>
</organism>
<dbReference type="Pfam" id="PF07409">
    <property type="entry name" value="GP46"/>
    <property type="match status" value="1"/>
</dbReference>
<keyword evidence="2" id="KW-1185">Reference proteome</keyword>
<dbReference type="SMR" id="A0A0C4UR04"/>
<reference evidence="1 2" key="1">
    <citation type="journal article" date="2015" name="PLoS ONE">
        <title>Identification and Molecular Characterisation of a Novel Mu-Like Bacteriophage, SfMu, of Shigella flexneri.</title>
        <authorList>
            <person name="Jakhetia R."/>
            <person name="Verma N."/>
        </authorList>
    </citation>
    <scope>NUCLEOTIDE SEQUENCE [LARGE SCALE GENOMIC DNA]</scope>
</reference>
<gene>
    <name evidence="1" type="ORF">SfMu_46</name>
</gene>
<dbReference type="InterPro" id="IPR010877">
    <property type="entry name" value="Phage_Mu_Gp46"/>
</dbReference>
<dbReference type="RefSeq" id="YP_009152232.1">
    <property type="nucleotide sequence ID" value="NC_027382.1"/>
</dbReference>
<protein>
    <recommendedName>
        <fullName evidence="3">Tail protein</fullName>
    </recommendedName>
</protein>
<evidence type="ECO:0000313" key="2">
    <source>
        <dbReference type="Proteomes" id="UP000032404"/>
    </source>
</evidence>
<accession>A0A0C4UR04</accession>
<sequence>MTDLAIIWTNGRGDIAQDGIDMLTDDSLTTDVTISLFTDRRALDSDTLPDGSDDRRGWWGDSYRDRPIGSRLWLLSREKATPDTLERARGYAEEALEWLKTAGRVSAINVRAEQLHQGWLYLYIALTLPDGSVIPYEFKAAFNGV</sequence>
<evidence type="ECO:0008006" key="3">
    <source>
        <dbReference type="Google" id="ProtNLM"/>
    </source>
</evidence>
<name>A0A0C4UR04_9CAUD</name>
<proteinExistence type="predicted"/>
<dbReference type="OrthoDB" id="13276at10239"/>